<dbReference type="EMBL" id="VIFX01000003">
    <property type="protein sequence ID" value="TQR88171.1"/>
    <property type="molecule type" value="Genomic_DNA"/>
</dbReference>
<dbReference type="RefSeq" id="WP_142550774.1">
    <property type="nucleotide sequence ID" value="NZ_VIFX01000003.1"/>
</dbReference>
<sequence length="444" mass="47211">MNESVDHQVVTLPCGRFRVLRDDRTIRARGLRYATASRFEPCVPVPVSDGVVDATTAGPACPQLPSRLEFVVGPPATVLAQAEDCLVLDVVAPLPDGTAKPVMVFFHGGAYVTGNGQASFHDMTAMVDEGDVVTVTVNYRLGIFGYLSMDGIAPANLGLLDQIAALRWVKTNIGGFGGDPDDVTIFGQSAGADSVSWLMVADGAEDLFRRAILQSAPLGVQRGRAAMSQAMGEAALGALGPRPDALSTQDLLVAQTTVAAAAAAFGTSAQMPFGPQTGHYPLPPEDEVDARRREVAKRIPVMIGTTADDARPFVMFNPRLKPLLGVPLIGSTALRVLGGIATDRNFAGPAAAFAKQHRLDGGHATTYVFDWQPKASPLGACHCIELPFLMGTFDAWSRAPMLGADPRQALAELGPRMRRLWCDFAKGARDDLDEHLVLPRMADD</sequence>
<evidence type="ECO:0000256" key="2">
    <source>
        <dbReference type="ARBA" id="ARBA00022801"/>
    </source>
</evidence>
<evidence type="ECO:0000313" key="6">
    <source>
        <dbReference type="Proteomes" id="UP000315759"/>
    </source>
</evidence>
<comment type="caution">
    <text evidence="5">The sequence shown here is derived from an EMBL/GenBank/DDBJ whole genome shotgun (WGS) entry which is preliminary data.</text>
</comment>
<gene>
    <name evidence="5" type="ORF">D8S82_03705</name>
</gene>
<evidence type="ECO:0000256" key="3">
    <source>
        <dbReference type="RuleBase" id="RU361235"/>
    </source>
</evidence>
<dbReference type="PROSITE" id="PS00122">
    <property type="entry name" value="CARBOXYLESTERASE_B_1"/>
    <property type="match status" value="1"/>
</dbReference>
<dbReference type="Gene3D" id="3.40.50.1820">
    <property type="entry name" value="alpha/beta hydrolase"/>
    <property type="match status" value="1"/>
</dbReference>
<dbReference type="SUPFAM" id="SSF53474">
    <property type="entry name" value="alpha/beta-Hydrolases"/>
    <property type="match status" value="1"/>
</dbReference>
<proteinExistence type="inferred from homology"/>
<protein>
    <recommendedName>
        <fullName evidence="3">Carboxylic ester hydrolase</fullName>
        <ecNumber evidence="3">3.1.1.-</ecNumber>
    </recommendedName>
</protein>
<dbReference type="PANTHER" id="PTHR11559">
    <property type="entry name" value="CARBOXYLESTERASE"/>
    <property type="match status" value="1"/>
</dbReference>
<dbReference type="InterPro" id="IPR019826">
    <property type="entry name" value="Carboxylesterase_B_AS"/>
</dbReference>
<dbReference type="Pfam" id="PF00135">
    <property type="entry name" value="COesterase"/>
    <property type="match status" value="1"/>
</dbReference>
<accession>A0A544W7F3</accession>
<organism evidence="5 6">
    <name type="scientific">Mycolicibacterium hodleri</name>
    <dbReference type="NCBI Taxonomy" id="49897"/>
    <lineage>
        <taxon>Bacteria</taxon>
        <taxon>Bacillati</taxon>
        <taxon>Actinomycetota</taxon>
        <taxon>Actinomycetes</taxon>
        <taxon>Mycobacteriales</taxon>
        <taxon>Mycobacteriaceae</taxon>
        <taxon>Mycolicibacterium</taxon>
    </lineage>
</organism>
<evidence type="ECO:0000259" key="4">
    <source>
        <dbReference type="Pfam" id="PF00135"/>
    </source>
</evidence>
<dbReference type="GO" id="GO:0016787">
    <property type="term" value="F:hydrolase activity"/>
    <property type="evidence" value="ECO:0007669"/>
    <property type="project" value="UniProtKB-KW"/>
</dbReference>
<reference evidence="5 6" key="1">
    <citation type="submission" date="2018-10" db="EMBL/GenBank/DDBJ databases">
        <title>Draft genome of Mycobacterium hodleri strain B.</title>
        <authorList>
            <person name="Amande T.J."/>
            <person name="Mcgenity T.J."/>
        </authorList>
    </citation>
    <scope>NUCLEOTIDE SEQUENCE [LARGE SCALE GENOMIC DNA]</scope>
    <source>
        <strain evidence="5 6">B</strain>
    </source>
</reference>
<comment type="similarity">
    <text evidence="1 3">Belongs to the type-B carboxylesterase/lipase family.</text>
</comment>
<evidence type="ECO:0000313" key="5">
    <source>
        <dbReference type="EMBL" id="TQR88171.1"/>
    </source>
</evidence>
<keyword evidence="6" id="KW-1185">Reference proteome</keyword>
<keyword evidence="2 3" id="KW-0378">Hydrolase</keyword>
<evidence type="ECO:0000256" key="1">
    <source>
        <dbReference type="ARBA" id="ARBA00005964"/>
    </source>
</evidence>
<dbReference type="EC" id="3.1.1.-" evidence="3"/>
<feature type="domain" description="Carboxylesterase type B" evidence="4">
    <location>
        <begin position="29"/>
        <end position="316"/>
    </location>
</feature>
<dbReference type="Proteomes" id="UP000315759">
    <property type="component" value="Unassembled WGS sequence"/>
</dbReference>
<dbReference type="InterPro" id="IPR029058">
    <property type="entry name" value="AB_hydrolase_fold"/>
</dbReference>
<dbReference type="InterPro" id="IPR002018">
    <property type="entry name" value="CarbesteraseB"/>
</dbReference>
<dbReference type="InterPro" id="IPR050309">
    <property type="entry name" value="Type-B_Carboxylest/Lipase"/>
</dbReference>
<dbReference type="AlphaFoldDB" id="A0A544W7F3"/>
<name>A0A544W7F3_9MYCO</name>